<gene>
    <name evidence="2" type="ORF">E2C01_036624</name>
</gene>
<sequence>MERHYGGTGGWGAIGDLAWGSGGEMEYYWRKGGRGTGERERWRGHARRASAGTMISRQRKPIIVAKKSPGMQARNFESLFFR</sequence>
<accession>A0A5B7FCZ5</accession>
<dbReference type="AlphaFoldDB" id="A0A5B7FCZ5"/>
<dbReference type="Proteomes" id="UP000324222">
    <property type="component" value="Unassembled WGS sequence"/>
</dbReference>
<reference evidence="2 3" key="1">
    <citation type="submission" date="2019-05" db="EMBL/GenBank/DDBJ databases">
        <title>Another draft genome of Portunus trituberculatus and its Hox gene families provides insights of decapod evolution.</title>
        <authorList>
            <person name="Jeong J.-H."/>
            <person name="Song I."/>
            <person name="Kim S."/>
            <person name="Choi T."/>
            <person name="Kim D."/>
            <person name="Ryu S."/>
            <person name="Kim W."/>
        </authorList>
    </citation>
    <scope>NUCLEOTIDE SEQUENCE [LARGE SCALE GENOMIC DNA]</scope>
    <source>
        <tissue evidence="2">Muscle</tissue>
    </source>
</reference>
<feature type="region of interest" description="Disordered" evidence="1">
    <location>
        <begin position="34"/>
        <end position="53"/>
    </location>
</feature>
<comment type="caution">
    <text evidence="2">The sequence shown here is derived from an EMBL/GenBank/DDBJ whole genome shotgun (WGS) entry which is preliminary data.</text>
</comment>
<organism evidence="2 3">
    <name type="scientific">Portunus trituberculatus</name>
    <name type="common">Swimming crab</name>
    <name type="synonym">Neptunus trituberculatus</name>
    <dbReference type="NCBI Taxonomy" id="210409"/>
    <lineage>
        <taxon>Eukaryota</taxon>
        <taxon>Metazoa</taxon>
        <taxon>Ecdysozoa</taxon>
        <taxon>Arthropoda</taxon>
        <taxon>Crustacea</taxon>
        <taxon>Multicrustacea</taxon>
        <taxon>Malacostraca</taxon>
        <taxon>Eumalacostraca</taxon>
        <taxon>Eucarida</taxon>
        <taxon>Decapoda</taxon>
        <taxon>Pleocyemata</taxon>
        <taxon>Brachyura</taxon>
        <taxon>Eubrachyura</taxon>
        <taxon>Portunoidea</taxon>
        <taxon>Portunidae</taxon>
        <taxon>Portuninae</taxon>
        <taxon>Portunus</taxon>
    </lineage>
</organism>
<keyword evidence="3" id="KW-1185">Reference proteome</keyword>
<evidence type="ECO:0000256" key="1">
    <source>
        <dbReference type="SAM" id="MobiDB-lite"/>
    </source>
</evidence>
<protein>
    <submittedName>
        <fullName evidence="2">Uncharacterized protein</fullName>
    </submittedName>
</protein>
<dbReference type="EMBL" id="VSRR010005639">
    <property type="protein sequence ID" value="MPC42988.1"/>
    <property type="molecule type" value="Genomic_DNA"/>
</dbReference>
<evidence type="ECO:0000313" key="3">
    <source>
        <dbReference type="Proteomes" id="UP000324222"/>
    </source>
</evidence>
<name>A0A5B7FCZ5_PORTR</name>
<evidence type="ECO:0000313" key="2">
    <source>
        <dbReference type="EMBL" id="MPC42988.1"/>
    </source>
</evidence>
<proteinExistence type="predicted"/>